<dbReference type="InterPro" id="IPR004036">
    <property type="entry name" value="Endonuclease-III-like_CS2"/>
</dbReference>
<dbReference type="SUPFAM" id="SSF48150">
    <property type="entry name" value="DNA-glycosylase"/>
    <property type="match status" value="1"/>
</dbReference>
<dbReference type="HAMAP" id="MF_00942">
    <property type="entry name" value="Nth"/>
    <property type="match status" value="1"/>
</dbReference>
<dbReference type="GO" id="GO:0046872">
    <property type="term" value="F:metal ion binding"/>
    <property type="evidence" value="ECO:0007669"/>
    <property type="project" value="UniProtKB-KW"/>
</dbReference>
<dbReference type="Gene3D" id="1.10.1670.10">
    <property type="entry name" value="Helix-hairpin-Helix base-excision DNA repair enzymes (C-terminal)"/>
    <property type="match status" value="1"/>
</dbReference>
<evidence type="ECO:0000256" key="3">
    <source>
        <dbReference type="ARBA" id="ARBA00022723"/>
    </source>
</evidence>
<dbReference type="EMBL" id="CAADRM010000125">
    <property type="protein sequence ID" value="VFU16981.1"/>
    <property type="molecule type" value="Genomic_DNA"/>
</dbReference>
<dbReference type="GO" id="GO:0140078">
    <property type="term" value="F:class I DNA-(apurinic or apyrimidinic site) endonuclease activity"/>
    <property type="evidence" value="ECO:0007669"/>
    <property type="project" value="UniProtKB-EC"/>
</dbReference>
<dbReference type="GO" id="GO:0051539">
    <property type="term" value="F:4 iron, 4 sulfur cluster binding"/>
    <property type="evidence" value="ECO:0007669"/>
    <property type="project" value="UniProtKB-KW"/>
</dbReference>
<dbReference type="PANTHER" id="PTHR43286:SF1">
    <property type="entry name" value="ENDONUCLEASE III-LIKE PROTEIN 1"/>
    <property type="match status" value="1"/>
</dbReference>
<evidence type="ECO:0000256" key="5">
    <source>
        <dbReference type="ARBA" id="ARBA00022801"/>
    </source>
</evidence>
<evidence type="ECO:0000256" key="1">
    <source>
        <dbReference type="ARBA" id="ARBA00008343"/>
    </source>
</evidence>
<evidence type="ECO:0000256" key="2">
    <source>
        <dbReference type="ARBA" id="ARBA00022485"/>
    </source>
</evidence>
<evidence type="ECO:0000256" key="9">
    <source>
        <dbReference type="ARBA" id="ARBA00023239"/>
    </source>
</evidence>
<dbReference type="GO" id="GO:0006289">
    <property type="term" value="P:nucleotide-excision repair"/>
    <property type="evidence" value="ECO:0007669"/>
    <property type="project" value="TreeGrafter"/>
</dbReference>
<evidence type="ECO:0000256" key="7">
    <source>
        <dbReference type="ARBA" id="ARBA00023014"/>
    </source>
</evidence>
<dbReference type="SMART" id="SM00478">
    <property type="entry name" value="ENDO3c"/>
    <property type="match status" value="1"/>
</dbReference>
<keyword evidence="4" id="KW-0227">DNA damage</keyword>
<dbReference type="InterPro" id="IPR023170">
    <property type="entry name" value="HhH_base_excis_C"/>
</dbReference>
<dbReference type="PANTHER" id="PTHR43286">
    <property type="entry name" value="ENDONUCLEASE III-LIKE PROTEIN 1"/>
    <property type="match status" value="1"/>
</dbReference>
<comment type="similarity">
    <text evidence="1">Belongs to the Nth/MutY family.</text>
</comment>
<keyword evidence="6" id="KW-0408">Iron</keyword>
<dbReference type="GO" id="GO:0006285">
    <property type="term" value="P:base-excision repair, AP site formation"/>
    <property type="evidence" value="ECO:0007669"/>
    <property type="project" value="TreeGrafter"/>
</dbReference>
<evidence type="ECO:0000256" key="4">
    <source>
        <dbReference type="ARBA" id="ARBA00022763"/>
    </source>
</evidence>
<dbReference type="PIRSF" id="PIRSF001435">
    <property type="entry name" value="Nth"/>
    <property type="match status" value="1"/>
</dbReference>
<evidence type="ECO:0000256" key="6">
    <source>
        <dbReference type="ARBA" id="ARBA00023004"/>
    </source>
</evidence>
<keyword evidence="12" id="KW-0255">Endonuclease</keyword>
<dbReference type="EC" id="4.2.99.18" evidence="12"/>
<feature type="domain" description="HhH-GPD" evidence="11">
    <location>
        <begin position="43"/>
        <end position="190"/>
    </location>
</feature>
<keyword evidence="12" id="KW-0540">Nuclease</keyword>
<keyword evidence="5" id="KW-0378">Hydrolase</keyword>
<evidence type="ECO:0000259" key="11">
    <source>
        <dbReference type="SMART" id="SM00478"/>
    </source>
</evidence>
<reference evidence="12" key="1">
    <citation type="submission" date="2019-03" db="EMBL/GenBank/DDBJ databases">
        <authorList>
            <person name="Hao L."/>
        </authorList>
    </citation>
    <scope>NUCLEOTIDE SEQUENCE</scope>
</reference>
<dbReference type="FunFam" id="1.10.340.30:FF:000001">
    <property type="entry name" value="Endonuclease III"/>
    <property type="match status" value="1"/>
</dbReference>
<dbReference type="GO" id="GO:0003677">
    <property type="term" value="F:DNA binding"/>
    <property type="evidence" value="ECO:0007669"/>
    <property type="project" value="InterPro"/>
</dbReference>
<dbReference type="AlphaFoldDB" id="A0A485M4K9"/>
<keyword evidence="3" id="KW-0479">Metal-binding</keyword>
<dbReference type="GO" id="GO:0000703">
    <property type="term" value="F:oxidized pyrimidine nucleobase lesion DNA N-glycosylase activity"/>
    <property type="evidence" value="ECO:0007669"/>
    <property type="project" value="TreeGrafter"/>
</dbReference>
<proteinExistence type="inferred from homology"/>
<evidence type="ECO:0000313" key="12">
    <source>
        <dbReference type="EMBL" id="VFU16981.1"/>
    </source>
</evidence>
<gene>
    <name evidence="12" type="primary">nth</name>
    <name evidence="12" type="ORF">SCFA_60005</name>
</gene>
<name>A0A485M4K9_9ZZZZ</name>
<accession>A0A485M4K9</accession>
<dbReference type="InterPro" id="IPR000445">
    <property type="entry name" value="HhH_motif"/>
</dbReference>
<dbReference type="PROSITE" id="PS01155">
    <property type="entry name" value="ENDONUCLEASE_III_2"/>
    <property type="match status" value="1"/>
</dbReference>
<dbReference type="Pfam" id="PF00633">
    <property type="entry name" value="HHH"/>
    <property type="match status" value="1"/>
</dbReference>
<dbReference type="InterPro" id="IPR005759">
    <property type="entry name" value="Nth"/>
</dbReference>
<protein>
    <submittedName>
        <fullName evidence="12">Endonuclease III</fullName>
        <ecNumber evidence="12">4.2.99.18</ecNumber>
    </submittedName>
</protein>
<dbReference type="InterPro" id="IPR003265">
    <property type="entry name" value="HhH-GPD_domain"/>
</dbReference>
<keyword evidence="8" id="KW-0234">DNA repair</keyword>
<evidence type="ECO:0000256" key="8">
    <source>
        <dbReference type="ARBA" id="ARBA00023204"/>
    </source>
</evidence>
<organism evidence="12">
    <name type="scientific">anaerobic digester metagenome</name>
    <dbReference type="NCBI Taxonomy" id="1263854"/>
    <lineage>
        <taxon>unclassified sequences</taxon>
        <taxon>metagenomes</taxon>
        <taxon>ecological metagenomes</taxon>
    </lineage>
</organism>
<keyword evidence="2" id="KW-0004">4Fe-4S</keyword>
<dbReference type="InterPro" id="IPR011257">
    <property type="entry name" value="DNA_glycosylase"/>
</dbReference>
<dbReference type="CDD" id="cd00056">
    <property type="entry name" value="ENDO3c"/>
    <property type="match status" value="1"/>
</dbReference>
<sequence length="217" mass="24588">MDNSVIDSVFRILKDEVKLLREPIVSKVARTSDAFQVLVSTMLSLRTKDATTEEASRRLFALAPTPEQMVQNSVEEIEKAIFPVGFYKTKARNILEVSQILLDTYGGRVPDDMDRLLALPGVGRKTANLVIILAFHGLGICVDTHVHRITNRWGYVFTRNPDETEMALREKLPVRYWTVINDYLVPYGQFVCVPVSPFCSRCRLAGLCERIGIKKSR</sequence>
<keyword evidence="7" id="KW-0411">Iron-sulfur</keyword>
<evidence type="ECO:0000256" key="10">
    <source>
        <dbReference type="ARBA" id="ARBA00023295"/>
    </source>
</evidence>
<dbReference type="Gene3D" id="1.10.340.30">
    <property type="entry name" value="Hypothetical protein, domain 2"/>
    <property type="match status" value="1"/>
</dbReference>
<keyword evidence="9 12" id="KW-0456">Lyase</keyword>
<dbReference type="Pfam" id="PF00730">
    <property type="entry name" value="HhH-GPD"/>
    <property type="match status" value="1"/>
</dbReference>
<keyword evidence="10" id="KW-0326">Glycosidase</keyword>